<sequence length="338" mass="37379">MSCFKIKCFYFYFFISNEVLSAVSNYQNFLWAPASPSSVSNAIAVTMDDSAVSQALITFPQINSWKVLATSCSGHWDGLQRGNYRYWLQYKTGWQKASGGLVYRFSDISNWDMALSTPVPGVNTMVSTNHYDEQGMSGCWQLGKIVGFTPSLTIPVFRVNIELQRSSAFPGKYTARVPYWWGYEENKASGYDEAIAWRRFGIIMQNEAPSYIDIPVVVTSKCNFNTSPINLSHGSLSGRAADGNQTTPYNLNVTCASGTSLSVKLIGSQKVSGKTDNYTLCGSGGMCELTFDNGKYNETMTIYNSKTLSIKSTYRLNDITKPVAESFEGSGVLQVLVN</sequence>
<protein>
    <submittedName>
        <fullName evidence="1">PixG protein</fullName>
    </submittedName>
</protein>
<dbReference type="GO" id="GO:0007155">
    <property type="term" value="P:cell adhesion"/>
    <property type="evidence" value="ECO:0007669"/>
    <property type="project" value="InterPro"/>
</dbReference>
<dbReference type="AlphaFoldDB" id="A0A6X8JQJ5"/>
<dbReference type="EMBL" id="DAAFYE010000011">
    <property type="protein sequence ID" value="HAB1991258.1"/>
    <property type="molecule type" value="Genomic_DNA"/>
</dbReference>
<name>A0A6X8JQJ5_SALDZ</name>
<reference evidence="1" key="2">
    <citation type="submission" date="2019-10" db="EMBL/GenBank/DDBJ databases">
        <authorList>
            <consortium name="NCBI Pathogen Detection Project"/>
        </authorList>
    </citation>
    <scope>NUCLEOTIDE SEQUENCE</scope>
    <source>
        <strain evidence="1">Salmonella enterica</strain>
    </source>
</reference>
<evidence type="ECO:0000313" key="1">
    <source>
        <dbReference type="EMBL" id="HAB1991258.1"/>
    </source>
</evidence>
<dbReference type="InterPro" id="IPR036937">
    <property type="entry name" value="Adhesion_dom_fimbrial_sf"/>
</dbReference>
<reference evidence="1" key="1">
    <citation type="journal article" date="2018" name="Genome Biol.">
        <title>SKESA: strategic k-mer extension for scrupulous assemblies.</title>
        <authorList>
            <person name="Souvorov A."/>
            <person name="Agarwala R."/>
            <person name="Lipman D.J."/>
        </authorList>
    </citation>
    <scope>NUCLEOTIDE SEQUENCE</scope>
    <source>
        <strain evidence="1">Salmonella enterica</strain>
    </source>
</reference>
<organism evidence="1">
    <name type="scientific">Salmonella diarizonae</name>
    <dbReference type="NCBI Taxonomy" id="59204"/>
    <lineage>
        <taxon>Bacteria</taxon>
        <taxon>Pseudomonadati</taxon>
        <taxon>Pseudomonadota</taxon>
        <taxon>Gammaproteobacteria</taxon>
        <taxon>Enterobacterales</taxon>
        <taxon>Enterobacteriaceae</taxon>
        <taxon>Salmonella</taxon>
    </lineage>
</organism>
<comment type="caution">
    <text evidence="1">The sequence shown here is derived from an EMBL/GenBank/DDBJ whole genome shotgun (WGS) entry which is preliminary data.</text>
</comment>
<gene>
    <name evidence="1" type="ORF">GB088_08655</name>
</gene>
<dbReference type="Gene3D" id="2.60.40.1090">
    <property type="entry name" value="Fimbrial-type adhesion domain"/>
    <property type="match status" value="1"/>
</dbReference>
<dbReference type="GO" id="GO:0009289">
    <property type="term" value="C:pilus"/>
    <property type="evidence" value="ECO:0007669"/>
    <property type="project" value="InterPro"/>
</dbReference>
<proteinExistence type="predicted"/>
<accession>A0A6X8JQJ5</accession>